<evidence type="ECO:0000256" key="1">
    <source>
        <dbReference type="ARBA" id="ARBA00004651"/>
    </source>
</evidence>
<feature type="transmembrane region" description="Helical" evidence="8">
    <location>
        <begin position="113"/>
        <end position="135"/>
    </location>
</feature>
<gene>
    <name evidence="10" type="ORF">SAMN04488105_110145</name>
</gene>
<dbReference type="GO" id="GO:0005886">
    <property type="term" value="C:plasma membrane"/>
    <property type="evidence" value="ECO:0007669"/>
    <property type="project" value="UniProtKB-SubCell"/>
</dbReference>
<dbReference type="GO" id="GO:0055085">
    <property type="term" value="P:transmembrane transport"/>
    <property type="evidence" value="ECO:0007669"/>
    <property type="project" value="InterPro"/>
</dbReference>
<feature type="transmembrane region" description="Helical" evidence="8">
    <location>
        <begin position="191"/>
        <end position="210"/>
    </location>
</feature>
<proteinExistence type="inferred from homology"/>
<keyword evidence="6 8" id="KW-1133">Transmembrane helix</keyword>
<evidence type="ECO:0000256" key="7">
    <source>
        <dbReference type="ARBA" id="ARBA00023136"/>
    </source>
</evidence>
<evidence type="ECO:0000256" key="4">
    <source>
        <dbReference type="ARBA" id="ARBA00022475"/>
    </source>
</evidence>
<dbReference type="Pfam" id="PF00528">
    <property type="entry name" value="BPD_transp_1"/>
    <property type="match status" value="1"/>
</dbReference>
<keyword evidence="3 8" id="KW-0813">Transport</keyword>
<dbReference type="PROSITE" id="PS50928">
    <property type="entry name" value="ABC_TM1"/>
    <property type="match status" value="1"/>
</dbReference>
<evidence type="ECO:0000256" key="3">
    <source>
        <dbReference type="ARBA" id="ARBA00022448"/>
    </source>
</evidence>
<evidence type="ECO:0000256" key="6">
    <source>
        <dbReference type="ARBA" id="ARBA00022989"/>
    </source>
</evidence>
<protein>
    <submittedName>
        <fullName evidence="10">Spermidine/putrescine transport system permease protein</fullName>
    </submittedName>
</protein>
<evidence type="ECO:0000256" key="5">
    <source>
        <dbReference type="ARBA" id="ARBA00022692"/>
    </source>
</evidence>
<keyword evidence="4" id="KW-1003">Cell membrane</keyword>
<feature type="transmembrane region" description="Helical" evidence="8">
    <location>
        <begin position="216"/>
        <end position="235"/>
    </location>
</feature>
<dbReference type="Proteomes" id="UP000198994">
    <property type="component" value="Unassembled WGS sequence"/>
</dbReference>
<dbReference type="PANTHER" id="PTHR43848:SF2">
    <property type="entry name" value="PUTRESCINE TRANSPORT SYSTEM PERMEASE PROTEIN POTI"/>
    <property type="match status" value="1"/>
</dbReference>
<sequence length="272" mass="30317">MILRRLLSLYGLLFFVFVYAPILLVVIYSFNANTLNMMIWDGFTLDWYRQIFGLETSLAESATYVDSTDQLWGAVRTSLIVALSTSVFSTVFGTALALAVARYRFRLARFYRTLMMLPMIMPDIVLGIALLIFFITIGMNLSMLTIIVGQSTFLISYVFVTVSARLAEFDTSVEEASADLGATPAQTFRKVTLPGIAPGILGGWLLAFIISMDDLVITYFIAGTGNTTLPIHIWGLLRRGIKPEINAIATLMLLFTLLIAAIGLYFRSRRQK</sequence>
<dbReference type="Gene3D" id="1.10.3720.10">
    <property type="entry name" value="MetI-like"/>
    <property type="match status" value="1"/>
</dbReference>
<dbReference type="RefSeq" id="WP_089961096.1">
    <property type="nucleotide sequence ID" value="NZ_FNAV01000010.1"/>
</dbReference>
<dbReference type="InterPro" id="IPR035906">
    <property type="entry name" value="MetI-like_sf"/>
</dbReference>
<keyword evidence="7 8" id="KW-0472">Membrane</keyword>
<comment type="subcellular location">
    <subcellularLocation>
        <location evidence="1 8">Cell membrane</location>
        <topology evidence="1 8">Multi-pass membrane protein</topology>
    </subcellularLocation>
</comment>
<dbReference type="STRING" id="282683.SAMN04488105_110145"/>
<comment type="similarity">
    <text evidence="2">Belongs to the binding-protein-dependent transport system permease family. CysTW subfamily.</text>
</comment>
<feature type="transmembrane region" description="Helical" evidence="8">
    <location>
        <begin position="247"/>
        <end position="266"/>
    </location>
</feature>
<dbReference type="EMBL" id="FNAV01000010">
    <property type="protein sequence ID" value="SDE96887.1"/>
    <property type="molecule type" value="Genomic_DNA"/>
</dbReference>
<feature type="transmembrane region" description="Helical" evidence="8">
    <location>
        <begin position="79"/>
        <end position="101"/>
    </location>
</feature>
<evidence type="ECO:0000256" key="8">
    <source>
        <dbReference type="RuleBase" id="RU363032"/>
    </source>
</evidence>
<dbReference type="PANTHER" id="PTHR43848">
    <property type="entry name" value="PUTRESCINE TRANSPORT SYSTEM PERMEASE PROTEIN POTI"/>
    <property type="match status" value="1"/>
</dbReference>
<reference evidence="11" key="1">
    <citation type="submission" date="2016-10" db="EMBL/GenBank/DDBJ databases">
        <authorList>
            <person name="Varghese N."/>
            <person name="Submissions S."/>
        </authorList>
    </citation>
    <scope>NUCLEOTIDE SEQUENCE [LARGE SCALE GENOMIC DNA]</scope>
    <source>
        <strain evidence="11">DSM 10146</strain>
    </source>
</reference>
<keyword evidence="11" id="KW-1185">Reference proteome</keyword>
<keyword evidence="5 8" id="KW-0812">Transmembrane</keyword>
<feature type="transmembrane region" description="Helical" evidence="8">
    <location>
        <begin position="141"/>
        <end position="160"/>
    </location>
</feature>
<evidence type="ECO:0000259" key="9">
    <source>
        <dbReference type="PROSITE" id="PS50928"/>
    </source>
</evidence>
<dbReference type="InterPro" id="IPR000515">
    <property type="entry name" value="MetI-like"/>
</dbReference>
<dbReference type="AlphaFoldDB" id="A0A1G7H8X9"/>
<dbReference type="CDD" id="cd06261">
    <property type="entry name" value="TM_PBP2"/>
    <property type="match status" value="1"/>
</dbReference>
<evidence type="ECO:0000313" key="11">
    <source>
        <dbReference type="Proteomes" id="UP000198994"/>
    </source>
</evidence>
<organism evidence="10 11">
    <name type="scientific">Salipiger thiooxidans</name>
    <dbReference type="NCBI Taxonomy" id="282683"/>
    <lineage>
        <taxon>Bacteria</taxon>
        <taxon>Pseudomonadati</taxon>
        <taxon>Pseudomonadota</taxon>
        <taxon>Alphaproteobacteria</taxon>
        <taxon>Rhodobacterales</taxon>
        <taxon>Roseobacteraceae</taxon>
        <taxon>Salipiger</taxon>
    </lineage>
</organism>
<evidence type="ECO:0000256" key="2">
    <source>
        <dbReference type="ARBA" id="ARBA00007069"/>
    </source>
</evidence>
<dbReference type="InterPro" id="IPR051789">
    <property type="entry name" value="Bact_Polyamine_Transport"/>
</dbReference>
<evidence type="ECO:0000313" key="10">
    <source>
        <dbReference type="EMBL" id="SDE96887.1"/>
    </source>
</evidence>
<accession>A0A1G7H8X9</accession>
<feature type="domain" description="ABC transmembrane type-1" evidence="9">
    <location>
        <begin position="75"/>
        <end position="263"/>
    </location>
</feature>
<feature type="transmembrane region" description="Helical" evidence="8">
    <location>
        <begin position="7"/>
        <end position="30"/>
    </location>
</feature>
<dbReference type="OrthoDB" id="9782004at2"/>
<name>A0A1G7H8X9_9RHOB</name>
<dbReference type="SUPFAM" id="SSF161098">
    <property type="entry name" value="MetI-like"/>
    <property type="match status" value="1"/>
</dbReference>